<gene>
    <name evidence="4" type="ORF">H6P81_005987</name>
</gene>
<dbReference type="GO" id="GO:0005828">
    <property type="term" value="C:kinetochore microtubule"/>
    <property type="evidence" value="ECO:0007669"/>
    <property type="project" value="TreeGrafter"/>
</dbReference>
<keyword evidence="1" id="KW-0853">WD repeat</keyword>
<dbReference type="GO" id="GO:0010968">
    <property type="term" value="P:regulation of microtubule nucleation"/>
    <property type="evidence" value="ECO:0007669"/>
    <property type="project" value="InterPro"/>
</dbReference>
<dbReference type="Pfam" id="PF00400">
    <property type="entry name" value="WD40"/>
    <property type="match status" value="3"/>
</dbReference>
<keyword evidence="5" id="KW-1185">Reference proteome</keyword>
<keyword evidence="2" id="KW-0175">Coiled coil</keyword>
<dbReference type="InterPro" id="IPR036322">
    <property type="entry name" value="WD40_repeat_dom_sf"/>
</dbReference>
<dbReference type="GO" id="GO:2000694">
    <property type="term" value="P:regulation of phragmoplast microtubule organization"/>
    <property type="evidence" value="ECO:0007669"/>
    <property type="project" value="TreeGrafter"/>
</dbReference>
<feature type="repeat" description="WD" evidence="1">
    <location>
        <begin position="189"/>
        <end position="202"/>
    </location>
</feature>
<dbReference type="AlphaFoldDB" id="A0AAV7EW92"/>
<sequence>MDLSTTFLAACGGDTVKVFDISKQPNDPCTLSYSPSPGSQVNSVKWNHTNLVVASAGDDKKISLWHKNGQSIGTLPVLESETGDSIDESILAISFSNKGSRYLCSGGSGQVVRIWDLQRKRCIKWLRGHTETITGVMYNCKDEHLASISLKGDLILHNLASGARAAELKDPDEQVLRVLDYSRISRHVLVTAGDDGSVHLWDTTGRNPKISWVKQHSAPTTGVCFSPSNDKVIASVGLDKKLVIFDSGSRRPASSVSYEAPFSSIAIRDDGWTLAAGTNTGRIVFYDVRGKPQPTTVLRAFSSSEVAGCHQLMLAKIKAYNYQSNCTAETALLGGSGEDSVLMPDQLPSTTSTSLSSASIGTGSRSSSCLVSLPDSSELTTSSGIISSTSHLSMEDTPQWNHLWTGGALGRLQATRTGFNFNDDMDVFSPLVEVQPIAPSLGHWWDDKEEAKKDNGGNKKSAVLPSSSRRFAFGEDGNTDHPISDWKSYSITRQEDSQSTSLPLSSTPITSVKSDQSFSPTPPEAWGANLPSDKFGQFRQPQSKPSRLVPMNSLPLFGLTSGSQFAGLQESSLSTTHTNMTSLLNANLNSTLLHSREISNREIISGPSESSSVFSSISTSLGSKSSTGSVNFDFPGSQHSSLPRRVSTYTERIGTASFSEMGLGTASPKLKKTGAETREELMNIVSRFETSAANGTGATEIVNGSTFHSQRGLAQTDLQQGTSFTLQLVQRTLEESLTSVQKSIHEDMRNLHIELLKQSHVQEIEIFGMLKPIHEKIAELMNEVQSLRKEYQQLRQLL</sequence>
<dbReference type="PROSITE" id="PS50082">
    <property type="entry name" value="WD_REPEATS_2"/>
    <property type="match status" value="1"/>
</dbReference>
<dbReference type="GO" id="GO:0060236">
    <property type="term" value="P:regulation of mitotic spindle organization"/>
    <property type="evidence" value="ECO:0007669"/>
    <property type="project" value="TreeGrafter"/>
</dbReference>
<dbReference type="EMBL" id="JAINDJ010000003">
    <property type="protein sequence ID" value="KAG9453083.1"/>
    <property type="molecule type" value="Genomic_DNA"/>
</dbReference>
<comment type="caution">
    <text evidence="4">The sequence shown here is derived from an EMBL/GenBank/DDBJ whole genome shotgun (WGS) entry which is preliminary data.</text>
</comment>
<accession>A0AAV7EW92</accession>
<dbReference type="GO" id="GO:0032467">
    <property type="term" value="P:positive regulation of cytokinesis"/>
    <property type="evidence" value="ECO:0007669"/>
    <property type="project" value="TreeGrafter"/>
</dbReference>
<dbReference type="GO" id="GO:0000919">
    <property type="term" value="P:cell plate assembly"/>
    <property type="evidence" value="ECO:0007669"/>
    <property type="project" value="TreeGrafter"/>
</dbReference>
<feature type="region of interest" description="Disordered" evidence="3">
    <location>
        <begin position="448"/>
        <end position="547"/>
    </location>
</feature>
<dbReference type="PANTHER" id="PTHR45096">
    <property type="entry name" value="PROTEIN NEDD1"/>
    <property type="match status" value="1"/>
</dbReference>
<evidence type="ECO:0000313" key="4">
    <source>
        <dbReference type="EMBL" id="KAG9453083.1"/>
    </source>
</evidence>
<evidence type="ECO:0008006" key="6">
    <source>
        <dbReference type="Google" id="ProtNLM"/>
    </source>
</evidence>
<feature type="compositionally biased region" description="Low complexity" evidence="3">
    <location>
        <begin position="497"/>
        <end position="511"/>
    </location>
</feature>
<dbReference type="PANTHER" id="PTHR45096:SF1">
    <property type="entry name" value="PROTEIN NEDD1"/>
    <property type="match status" value="1"/>
</dbReference>
<evidence type="ECO:0000256" key="2">
    <source>
        <dbReference type="SAM" id="Coils"/>
    </source>
</evidence>
<dbReference type="InterPro" id="IPR001680">
    <property type="entry name" value="WD40_rpt"/>
</dbReference>
<dbReference type="FunFam" id="2.130.10.10:FF:000344">
    <property type="entry name" value="Protein NEDD1"/>
    <property type="match status" value="1"/>
</dbReference>
<evidence type="ECO:0000256" key="3">
    <source>
        <dbReference type="SAM" id="MobiDB-lite"/>
    </source>
</evidence>
<feature type="compositionally biased region" description="Basic and acidic residues" evidence="3">
    <location>
        <begin position="448"/>
        <end position="457"/>
    </location>
</feature>
<dbReference type="InterPro" id="IPR015943">
    <property type="entry name" value="WD40/YVTN_repeat-like_dom_sf"/>
</dbReference>
<proteinExistence type="predicted"/>
<dbReference type="Proteomes" id="UP000825729">
    <property type="component" value="Unassembled WGS sequence"/>
</dbReference>
<name>A0AAV7EW92_ARIFI</name>
<dbReference type="Gene3D" id="2.130.10.10">
    <property type="entry name" value="YVTN repeat-like/Quinoprotein amine dehydrogenase"/>
    <property type="match status" value="2"/>
</dbReference>
<evidence type="ECO:0000313" key="5">
    <source>
        <dbReference type="Proteomes" id="UP000825729"/>
    </source>
</evidence>
<organism evidence="4 5">
    <name type="scientific">Aristolochia fimbriata</name>
    <name type="common">White veined hardy Dutchman's pipe vine</name>
    <dbReference type="NCBI Taxonomy" id="158543"/>
    <lineage>
        <taxon>Eukaryota</taxon>
        <taxon>Viridiplantae</taxon>
        <taxon>Streptophyta</taxon>
        <taxon>Embryophyta</taxon>
        <taxon>Tracheophyta</taxon>
        <taxon>Spermatophyta</taxon>
        <taxon>Magnoliopsida</taxon>
        <taxon>Magnoliidae</taxon>
        <taxon>Piperales</taxon>
        <taxon>Aristolochiaceae</taxon>
        <taxon>Aristolochia</taxon>
    </lineage>
</organism>
<dbReference type="InterPro" id="IPR044621">
    <property type="entry name" value="NEDD1"/>
</dbReference>
<protein>
    <recommendedName>
        <fullName evidence="6">NEDD1</fullName>
    </recommendedName>
</protein>
<dbReference type="GO" id="GO:0140496">
    <property type="term" value="F:gamma-tubulin complex binding"/>
    <property type="evidence" value="ECO:0007669"/>
    <property type="project" value="InterPro"/>
</dbReference>
<reference evidence="4 5" key="1">
    <citation type="submission" date="2021-07" db="EMBL/GenBank/DDBJ databases">
        <title>The Aristolochia fimbriata genome: insights into angiosperm evolution, floral development and chemical biosynthesis.</title>
        <authorList>
            <person name="Jiao Y."/>
        </authorList>
    </citation>
    <scope>NUCLEOTIDE SEQUENCE [LARGE SCALE GENOMIC DNA]</scope>
    <source>
        <strain evidence="4">IBCAS-2021</strain>
        <tissue evidence="4">Leaf</tissue>
    </source>
</reference>
<feature type="coiled-coil region" evidence="2">
    <location>
        <begin position="770"/>
        <end position="797"/>
    </location>
</feature>
<dbReference type="SUPFAM" id="SSF50978">
    <property type="entry name" value="WD40 repeat-like"/>
    <property type="match status" value="1"/>
</dbReference>
<evidence type="ECO:0000256" key="1">
    <source>
        <dbReference type="PROSITE-ProRule" id="PRU00221"/>
    </source>
</evidence>
<dbReference type="SMART" id="SM00320">
    <property type="entry name" value="WD40"/>
    <property type="match status" value="6"/>
</dbReference>